<keyword evidence="4" id="KW-1185">Reference proteome</keyword>
<evidence type="ECO:0000313" key="3">
    <source>
        <dbReference type="EMBL" id="TCO44383.1"/>
    </source>
</evidence>
<evidence type="ECO:0000256" key="1">
    <source>
        <dbReference type="SAM" id="MobiDB-lite"/>
    </source>
</evidence>
<feature type="region of interest" description="Disordered" evidence="1">
    <location>
        <begin position="15"/>
        <end position="37"/>
    </location>
</feature>
<protein>
    <submittedName>
        <fullName evidence="3">Isochorismatase family protein</fullName>
    </submittedName>
</protein>
<evidence type="ECO:0000313" key="4">
    <source>
        <dbReference type="Proteomes" id="UP000295573"/>
    </source>
</evidence>
<dbReference type="AlphaFoldDB" id="A0A4R2IHT5"/>
<evidence type="ECO:0000259" key="2">
    <source>
        <dbReference type="Pfam" id="PF00857"/>
    </source>
</evidence>
<accession>A0A4R2IHT5</accession>
<name>A0A4R2IHT5_9ACTN</name>
<dbReference type="EMBL" id="SLWR01000010">
    <property type="protein sequence ID" value="TCO44383.1"/>
    <property type="molecule type" value="Genomic_DNA"/>
</dbReference>
<organism evidence="3 4">
    <name type="scientific">Kribbella antiqua</name>
    <dbReference type="NCBI Taxonomy" id="2512217"/>
    <lineage>
        <taxon>Bacteria</taxon>
        <taxon>Bacillati</taxon>
        <taxon>Actinomycetota</taxon>
        <taxon>Actinomycetes</taxon>
        <taxon>Propionibacteriales</taxon>
        <taxon>Kribbellaceae</taxon>
        <taxon>Kribbella</taxon>
    </lineage>
</organism>
<gene>
    <name evidence="3" type="ORF">EV646_11096</name>
</gene>
<dbReference type="Gene3D" id="3.40.50.850">
    <property type="entry name" value="Isochorismatase-like"/>
    <property type="match status" value="1"/>
</dbReference>
<dbReference type="Proteomes" id="UP000295573">
    <property type="component" value="Unassembled WGS sequence"/>
</dbReference>
<dbReference type="SUPFAM" id="SSF52499">
    <property type="entry name" value="Isochorismatase-like hydrolases"/>
    <property type="match status" value="1"/>
</dbReference>
<dbReference type="Pfam" id="PF00857">
    <property type="entry name" value="Isochorismatase"/>
    <property type="match status" value="1"/>
</dbReference>
<dbReference type="InterPro" id="IPR000868">
    <property type="entry name" value="Isochorismatase-like_dom"/>
</dbReference>
<proteinExistence type="predicted"/>
<reference evidence="3 4" key="1">
    <citation type="journal article" date="2015" name="Stand. Genomic Sci.">
        <title>Genomic Encyclopedia of Bacterial and Archaeal Type Strains, Phase III: the genomes of soil and plant-associated and newly described type strains.</title>
        <authorList>
            <person name="Whitman W.B."/>
            <person name="Woyke T."/>
            <person name="Klenk H.P."/>
            <person name="Zhou Y."/>
            <person name="Lilburn T.G."/>
            <person name="Beck B.J."/>
            <person name="De Vos P."/>
            <person name="Vandamme P."/>
            <person name="Eisen J.A."/>
            <person name="Garrity G."/>
            <person name="Hugenholtz P."/>
            <person name="Kyrpides N.C."/>
        </authorList>
    </citation>
    <scope>NUCLEOTIDE SEQUENCE [LARGE SCALE GENOMIC DNA]</scope>
    <source>
        <strain evidence="3 4">VKM Ac-2541</strain>
    </source>
</reference>
<sequence length="92" mass="9870">MVLVQVGFSADGADRVPGRVEQATRSTGTPPPNATNIVDELAGYPEDIVVTKRNWGAFYGTDLDDQLGRRGITHFPRLGETGISADVLELLS</sequence>
<dbReference type="InterPro" id="IPR036380">
    <property type="entry name" value="Isochorismatase-like_sf"/>
</dbReference>
<feature type="domain" description="Isochorismatase-like" evidence="2">
    <location>
        <begin position="26"/>
        <end position="74"/>
    </location>
</feature>
<comment type="caution">
    <text evidence="3">The sequence shown here is derived from an EMBL/GenBank/DDBJ whole genome shotgun (WGS) entry which is preliminary data.</text>
</comment>